<dbReference type="WBParaSite" id="RSKR_0000615000.1">
    <property type="protein sequence ID" value="RSKR_0000615000.1"/>
    <property type="gene ID" value="RSKR_0000615000"/>
</dbReference>
<sequence>MNSSSPDGVLAAVQSNQNCPPPTYDEAVDNFMDDISPIDEARYAHFHETNISIDQFKYLIDHTQTSLKPEDRVVQAILTEKSGKISLKIRCTKCQHQVNTVTSLEEGKKFKRSVYTAIGIMIICPVSLICMYPYLSSKKLLDVIHRCPFCKSKLAIYPARLFKK</sequence>
<dbReference type="Proteomes" id="UP000095286">
    <property type="component" value="Unplaced"/>
</dbReference>
<proteinExistence type="predicted"/>
<evidence type="ECO:0000313" key="1">
    <source>
        <dbReference type="Proteomes" id="UP000095286"/>
    </source>
</evidence>
<name>A0AC35TZC4_9BILA</name>
<accession>A0AC35TZC4</accession>
<organism evidence="1 2">
    <name type="scientific">Rhabditophanes sp. KR3021</name>
    <dbReference type="NCBI Taxonomy" id="114890"/>
    <lineage>
        <taxon>Eukaryota</taxon>
        <taxon>Metazoa</taxon>
        <taxon>Ecdysozoa</taxon>
        <taxon>Nematoda</taxon>
        <taxon>Chromadorea</taxon>
        <taxon>Rhabditida</taxon>
        <taxon>Tylenchina</taxon>
        <taxon>Panagrolaimomorpha</taxon>
        <taxon>Strongyloidoidea</taxon>
        <taxon>Alloionematidae</taxon>
        <taxon>Rhabditophanes</taxon>
    </lineage>
</organism>
<evidence type="ECO:0000313" key="2">
    <source>
        <dbReference type="WBParaSite" id="RSKR_0000615000.1"/>
    </source>
</evidence>
<protein>
    <submittedName>
        <fullName evidence="2">LITAF domain-containing protein</fullName>
    </submittedName>
</protein>
<reference evidence="2" key="1">
    <citation type="submission" date="2016-11" db="UniProtKB">
        <authorList>
            <consortium name="WormBaseParasite"/>
        </authorList>
    </citation>
    <scope>IDENTIFICATION</scope>
    <source>
        <strain evidence="2">KR3021</strain>
    </source>
</reference>